<evidence type="ECO:0000313" key="1">
    <source>
        <dbReference type="EMBL" id="KAI5668033.1"/>
    </source>
</evidence>
<dbReference type="EMBL" id="CM044704">
    <property type="protein sequence ID" value="KAI5668033.1"/>
    <property type="molecule type" value="Genomic_DNA"/>
</dbReference>
<dbReference type="Proteomes" id="UP001060085">
    <property type="component" value="Linkage Group LG04"/>
</dbReference>
<comment type="caution">
    <text evidence="1">The sequence shown here is derived from an EMBL/GenBank/DDBJ whole genome shotgun (WGS) entry which is preliminary data.</text>
</comment>
<keyword evidence="2" id="KW-1185">Reference proteome</keyword>
<name>A0ACC0B675_CATRO</name>
<evidence type="ECO:0000313" key="2">
    <source>
        <dbReference type="Proteomes" id="UP001060085"/>
    </source>
</evidence>
<reference evidence="2" key="1">
    <citation type="journal article" date="2023" name="Nat. Plants">
        <title>Single-cell RNA sequencing provides a high-resolution roadmap for understanding the multicellular compartmentation of specialized metabolism.</title>
        <authorList>
            <person name="Sun S."/>
            <person name="Shen X."/>
            <person name="Li Y."/>
            <person name="Li Y."/>
            <person name="Wang S."/>
            <person name="Li R."/>
            <person name="Zhang H."/>
            <person name="Shen G."/>
            <person name="Guo B."/>
            <person name="Wei J."/>
            <person name="Xu J."/>
            <person name="St-Pierre B."/>
            <person name="Chen S."/>
            <person name="Sun C."/>
        </authorList>
    </citation>
    <scope>NUCLEOTIDE SEQUENCE [LARGE SCALE GENOMIC DNA]</scope>
</reference>
<proteinExistence type="predicted"/>
<protein>
    <submittedName>
        <fullName evidence="1">Uncharacterized protein</fullName>
    </submittedName>
</protein>
<sequence>MEIITNLFEDIGWGPLLTVNELYYPKMIYEFYANLHKGKVQQQGNIIYTLVTSRVGGRDISFDDRMLNTILGTLEDGFDPNLYSERRFEELFSKGEVLKRRDDRNSSNTLCKNLVGVGDHIGIRKIHCKHTFKRMIFSRNEEDMLVRGGQESDEEEEEEDDEGQDAINVDEEDSEEEPEEETFRREMRQKKRQERVEEGQSFGDMSQLMEKIASMQASMNSRIDALDGKISDIQENGDESSSCIFVCHNKKGGDCKP</sequence>
<accession>A0ACC0B675</accession>
<organism evidence="1 2">
    <name type="scientific">Catharanthus roseus</name>
    <name type="common">Madagascar periwinkle</name>
    <name type="synonym">Vinca rosea</name>
    <dbReference type="NCBI Taxonomy" id="4058"/>
    <lineage>
        <taxon>Eukaryota</taxon>
        <taxon>Viridiplantae</taxon>
        <taxon>Streptophyta</taxon>
        <taxon>Embryophyta</taxon>
        <taxon>Tracheophyta</taxon>
        <taxon>Spermatophyta</taxon>
        <taxon>Magnoliopsida</taxon>
        <taxon>eudicotyledons</taxon>
        <taxon>Gunneridae</taxon>
        <taxon>Pentapetalae</taxon>
        <taxon>asterids</taxon>
        <taxon>lamiids</taxon>
        <taxon>Gentianales</taxon>
        <taxon>Apocynaceae</taxon>
        <taxon>Rauvolfioideae</taxon>
        <taxon>Vinceae</taxon>
        <taxon>Catharanthinae</taxon>
        <taxon>Catharanthus</taxon>
    </lineage>
</organism>
<gene>
    <name evidence="1" type="ORF">M9H77_17886</name>
</gene>